<dbReference type="AlphaFoldDB" id="A0AA37ULG2"/>
<reference evidence="1 2" key="1">
    <citation type="submission" date="2022-03" db="EMBL/GenBank/DDBJ databases">
        <title>Genome data of Colletotrichum spp.</title>
        <authorList>
            <person name="Utami Y.D."/>
            <person name="Hiruma K."/>
        </authorList>
    </citation>
    <scope>NUCLEOTIDE SEQUENCE [LARGE SCALE GENOMIC DNA]</scope>
    <source>
        <strain evidence="1 2">MAFF 239500</strain>
    </source>
</reference>
<dbReference type="GeneID" id="73332674"/>
<dbReference type="Proteomes" id="UP001055115">
    <property type="component" value="Unassembled WGS sequence"/>
</dbReference>
<comment type="caution">
    <text evidence="1">The sequence shown here is derived from an EMBL/GenBank/DDBJ whole genome shotgun (WGS) entry which is preliminary data.</text>
</comment>
<dbReference type="RefSeq" id="XP_049134041.1">
    <property type="nucleotide sequence ID" value="XM_049278084.1"/>
</dbReference>
<accession>A0AA37ULG2</accession>
<gene>
    <name evidence="1" type="ORF">ColSpa_11872</name>
</gene>
<organism evidence="1 2">
    <name type="scientific">Colletotrichum spaethianum</name>
    <dbReference type="NCBI Taxonomy" id="700344"/>
    <lineage>
        <taxon>Eukaryota</taxon>
        <taxon>Fungi</taxon>
        <taxon>Dikarya</taxon>
        <taxon>Ascomycota</taxon>
        <taxon>Pezizomycotina</taxon>
        <taxon>Sordariomycetes</taxon>
        <taxon>Hypocreomycetidae</taxon>
        <taxon>Glomerellales</taxon>
        <taxon>Glomerellaceae</taxon>
        <taxon>Colletotrichum</taxon>
        <taxon>Colletotrichum spaethianum species complex</taxon>
    </lineage>
</organism>
<evidence type="ECO:0000313" key="1">
    <source>
        <dbReference type="EMBL" id="GKT51691.1"/>
    </source>
</evidence>
<name>A0AA37ULG2_9PEZI</name>
<sequence>MDSDATKVNLCNYIRIRLDEAKSSLPSNQKYGCTVEAITVILYLLDVVVAVADWCMTDDAREAAGKEDMSRLLAKNRLSDTSDVARLTKNQALLRESRDQIKNFSRDLRAKVEAKITEINEVG</sequence>
<proteinExistence type="predicted"/>
<dbReference type="EMBL" id="BQXU01000052">
    <property type="protein sequence ID" value="GKT51691.1"/>
    <property type="molecule type" value="Genomic_DNA"/>
</dbReference>
<protein>
    <submittedName>
        <fullName evidence="1">Uncharacterized protein</fullName>
    </submittedName>
</protein>
<evidence type="ECO:0000313" key="2">
    <source>
        <dbReference type="Proteomes" id="UP001055115"/>
    </source>
</evidence>
<keyword evidence="2" id="KW-1185">Reference proteome</keyword>